<keyword evidence="10 13" id="KW-0503">Monooxygenase</keyword>
<dbReference type="InterPro" id="IPR002403">
    <property type="entry name" value="Cyt_P450_E_grp-IV"/>
</dbReference>
<dbReference type="GO" id="GO:0004497">
    <property type="term" value="F:monooxygenase activity"/>
    <property type="evidence" value="ECO:0007669"/>
    <property type="project" value="UniProtKB-KW"/>
</dbReference>
<evidence type="ECO:0000313" key="15">
    <source>
        <dbReference type="Proteomes" id="UP001148786"/>
    </source>
</evidence>
<evidence type="ECO:0000256" key="8">
    <source>
        <dbReference type="ARBA" id="ARBA00023002"/>
    </source>
</evidence>
<dbReference type="Gene3D" id="1.10.630.10">
    <property type="entry name" value="Cytochrome P450"/>
    <property type="match status" value="1"/>
</dbReference>
<dbReference type="EMBL" id="JANKHO010000123">
    <property type="protein sequence ID" value="KAJ3514884.1"/>
    <property type="molecule type" value="Genomic_DNA"/>
</dbReference>
<accession>A0A9W8MXW6</accession>
<evidence type="ECO:0000256" key="6">
    <source>
        <dbReference type="ARBA" id="ARBA00022723"/>
    </source>
</evidence>
<evidence type="ECO:0000256" key="7">
    <source>
        <dbReference type="ARBA" id="ARBA00022989"/>
    </source>
</evidence>
<evidence type="ECO:0000256" key="4">
    <source>
        <dbReference type="ARBA" id="ARBA00022617"/>
    </source>
</evidence>
<organism evidence="14 15">
    <name type="scientific">Agrocybe chaxingu</name>
    <dbReference type="NCBI Taxonomy" id="84603"/>
    <lineage>
        <taxon>Eukaryota</taxon>
        <taxon>Fungi</taxon>
        <taxon>Dikarya</taxon>
        <taxon>Basidiomycota</taxon>
        <taxon>Agaricomycotina</taxon>
        <taxon>Agaricomycetes</taxon>
        <taxon>Agaricomycetidae</taxon>
        <taxon>Agaricales</taxon>
        <taxon>Agaricineae</taxon>
        <taxon>Strophariaceae</taxon>
        <taxon>Agrocybe</taxon>
    </lineage>
</organism>
<comment type="similarity">
    <text evidence="3 13">Belongs to the cytochrome P450 family.</text>
</comment>
<evidence type="ECO:0000256" key="3">
    <source>
        <dbReference type="ARBA" id="ARBA00010617"/>
    </source>
</evidence>
<keyword evidence="4 12" id="KW-0349">Heme</keyword>
<proteinExistence type="inferred from homology"/>
<evidence type="ECO:0000256" key="1">
    <source>
        <dbReference type="ARBA" id="ARBA00001971"/>
    </source>
</evidence>
<evidence type="ECO:0000256" key="10">
    <source>
        <dbReference type="ARBA" id="ARBA00023033"/>
    </source>
</evidence>
<evidence type="ECO:0000256" key="9">
    <source>
        <dbReference type="ARBA" id="ARBA00023004"/>
    </source>
</evidence>
<dbReference type="InterPro" id="IPR036396">
    <property type="entry name" value="Cyt_P450_sf"/>
</dbReference>
<dbReference type="Proteomes" id="UP001148786">
    <property type="component" value="Unassembled WGS sequence"/>
</dbReference>
<dbReference type="PANTHER" id="PTHR46206:SF5">
    <property type="entry name" value="P450, PUTATIVE (EUROFUNG)-RELATED"/>
    <property type="match status" value="1"/>
</dbReference>
<dbReference type="GO" id="GO:0020037">
    <property type="term" value="F:heme binding"/>
    <property type="evidence" value="ECO:0007669"/>
    <property type="project" value="InterPro"/>
</dbReference>
<dbReference type="InterPro" id="IPR001128">
    <property type="entry name" value="Cyt_P450"/>
</dbReference>
<dbReference type="GO" id="GO:0005506">
    <property type="term" value="F:iron ion binding"/>
    <property type="evidence" value="ECO:0007669"/>
    <property type="project" value="InterPro"/>
</dbReference>
<keyword evidence="15" id="KW-1185">Reference proteome</keyword>
<evidence type="ECO:0000256" key="11">
    <source>
        <dbReference type="ARBA" id="ARBA00023136"/>
    </source>
</evidence>
<evidence type="ECO:0000256" key="12">
    <source>
        <dbReference type="PIRSR" id="PIRSR602403-1"/>
    </source>
</evidence>
<keyword evidence="11" id="KW-0472">Membrane</keyword>
<keyword evidence="7" id="KW-1133">Transmembrane helix</keyword>
<dbReference type="GO" id="GO:0016705">
    <property type="term" value="F:oxidoreductase activity, acting on paired donors, with incorporation or reduction of molecular oxygen"/>
    <property type="evidence" value="ECO:0007669"/>
    <property type="project" value="InterPro"/>
</dbReference>
<sequence length="453" mass="50912">MSSSTFQHSIFKVPTMARWLVVVSGPKMVDDIKKAAPNQLSFREAVAEVSDSSLVVPACSYPSKLVQLDYMIGRPIRIDPYHVAVVRTTLTRNIGIRFLDILDEIITAFSEVIPAGEGEWASIPVLEAAVKIICRSSNRLFVGLPLCRDPDYRRLTEEYASYVFEGAHIINVFPPLLRPLVGRYLTKVPSTLQRVKPHISPIIQERLAKEEQNGADWPDKPNDYLSWLLDEARGHQRTVHDLATRLLAANFASIHTTANALYDLACHREYIKPLREEVESIVGSKGWSKESVANMRMVDSFIKESQRIAASAGWCFCNSLRVLKDFTFSNGVVVPAGTHLAVAARSMHFDEANYKNPDTFDGFRFMSMGREDGDSSKHSIAALGLDYMVFGNGRHACPGRFFAVSEIKVMLAYVLLLYDVKFPDHSPRPENVWFHGICSPDRTAKVMFRKRAT</sequence>
<protein>
    <recommendedName>
        <fullName evidence="16">Cytochrome P450</fullName>
    </recommendedName>
</protein>
<gene>
    <name evidence="14" type="ORF">NLJ89_g2107</name>
</gene>
<reference evidence="14" key="1">
    <citation type="submission" date="2022-07" db="EMBL/GenBank/DDBJ databases">
        <title>Genome Sequence of Agrocybe chaxingu.</title>
        <authorList>
            <person name="Buettner E."/>
        </authorList>
    </citation>
    <scope>NUCLEOTIDE SEQUENCE</scope>
    <source>
        <strain evidence="14">MP-N11</strain>
    </source>
</reference>
<comment type="cofactor">
    <cofactor evidence="1 12">
        <name>heme</name>
        <dbReference type="ChEBI" id="CHEBI:30413"/>
    </cofactor>
</comment>
<evidence type="ECO:0000256" key="2">
    <source>
        <dbReference type="ARBA" id="ARBA00004370"/>
    </source>
</evidence>
<keyword evidence="9 12" id="KW-0408">Iron</keyword>
<keyword evidence="6 12" id="KW-0479">Metal-binding</keyword>
<dbReference type="OrthoDB" id="1844152at2759"/>
<dbReference type="CDD" id="cd11041">
    <property type="entry name" value="CYP503A1-like"/>
    <property type="match status" value="1"/>
</dbReference>
<comment type="caution">
    <text evidence="14">The sequence shown here is derived from an EMBL/GenBank/DDBJ whole genome shotgun (WGS) entry which is preliminary data.</text>
</comment>
<name>A0A9W8MXW6_9AGAR</name>
<evidence type="ECO:0000313" key="14">
    <source>
        <dbReference type="EMBL" id="KAJ3514884.1"/>
    </source>
</evidence>
<keyword evidence="5" id="KW-0812">Transmembrane</keyword>
<dbReference type="Pfam" id="PF00067">
    <property type="entry name" value="p450"/>
    <property type="match status" value="1"/>
</dbReference>
<dbReference type="GO" id="GO:0016020">
    <property type="term" value="C:membrane"/>
    <property type="evidence" value="ECO:0007669"/>
    <property type="project" value="UniProtKB-SubCell"/>
</dbReference>
<evidence type="ECO:0000256" key="5">
    <source>
        <dbReference type="ARBA" id="ARBA00022692"/>
    </source>
</evidence>
<evidence type="ECO:0000256" key="13">
    <source>
        <dbReference type="RuleBase" id="RU000461"/>
    </source>
</evidence>
<evidence type="ECO:0008006" key="16">
    <source>
        <dbReference type="Google" id="ProtNLM"/>
    </source>
</evidence>
<feature type="binding site" description="axial binding residue" evidence="12">
    <location>
        <position position="397"/>
    </location>
    <ligand>
        <name>heme</name>
        <dbReference type="ChEBI" id="CHEBI:30413"/>
    </ligand>
    <ligandPart>
        <name>Fe</name>
        <dbReference type="ChEBI" id="CHEBI:18248"/>
    </ligandPart>
</feature>
<dbReference type="PROSITE" id="PS00086">
    <property type="entry name" value="CYTOCHROME_P450"/>
    <property type="match status" value="1"/>
</dbReference>
<dbReference type="AlphaFoldDB" id="A0A9W8MXW6"/>
<dbReference type="PRINTS" id="PR00465">
    <property type="entry name" value="EP450IV"/>
</dbReference>
<dbReference type="SUPFAM" id="SSF48264">
    <property type="entry name" value="Cytochrome P450"/>
    <property type="match status" value="1"/>
</dbReference>
<keyword evidence="8 13" id="KW-0560">Oxidoreductase</keyword>
<dbReference type="InterPro" id="IPR017972">
    <property type="entry name" value="Cyt_P450_CS"/>
</dbReference>
<dbReference type="PANTHER" id="PTHR46206">
    <property type="entry name" value="CYTOCHROME P450"/>
    <property type="match status" value="1"/>
</dbReference>
<comment type="subcellular location">
    <subcellularLocation>
        <location evidence="2">Membrane</location>
    </subcellularLocation>
</comment>